<protein>
    <recommendedName>
        <fullName evidence="2">FHOD1 N-terminal GTPase-binding domain-containing protein</fullName>
    </recommendedName>
</protein>
<organism evidence="3 4">
    <name type="scientific">Mycetomoellerius zeteki</name>
    <dbReference type="NCBI Taxonomy" id="64791"/>
    <lineage>
        <taxon>Eukaryota</taxon>
        <taxon>Metazoa</taxon>
        <taxon>Ecdysozoa</taxon>
        <taxon>Arthropoda</taxon>
        <taxon>Hexapoda</taxon>
        <taxon>Insecta</taxon>
        <taxon>Pterygota</taxon>
        <taxon>Neoptera</taxon>
        <taxon>Endopterygota</taxon>
        <taxon>Hymenoptera</taxon>
        <taxon>Apocrita</taxon>
        <taxon>Aculeata</taxon>
        <taxon>Formicoidea</taxon>
        <taxon>Formicidae</taxon>
        <taxon>Myrmicinae</taxon>
        <taxon>Mycetomoellerius</taxon>
    </lineage>
</organism>
<reference evidence="3 4" key="1">
    <citation type="submission" date="2015-09" db="EMBL/GenBank/DDBJ databases">
        <title>Trachymyrmex zeteki WGS genome.</title>
        <authorList>
            <person name="Nygaard S."/>
            <person name="Hu H."/>
            <person name="Boomsma J."/>
            <person name="Zhang G."/>
        </authorList>
    </citation>
    <scope>NUCLEOTIDE SEQUENCE [LARGE SCALE GENOMIC DNA]</scope>
    <source>
        <strain evidence="3">Tzet28-1</strain>
        <tissue evidence="3">Whole body</tissue>
    </source>
</reference>
<dbReference type="InterPro" id="IPR041387">
    <property type="entry name" value="FHOD1_GBD_N"/>
</dbReference>
<name>A0A151WTI9_9HYME</name>
<evidence type="ECO:0000313" key="3">
    <source>
        <dbReference type="EMBL" id="KYQ51219.1"/>
    </source>
</evidence>
<evidence type="ECO:0000256" key="1">
    <source>
        <dbReference type="SAM" id="MobiDB-lite"/>
    </source>
</evidence>
<dbReference type="Pfam" id="PF18382">
    <property type="entry name" value="Formin_GBD_N"/>
    <property type="match status" value="1"/>
</dbReference>
<feature type="non-terminal residue" evidence="3">
    <location>
        <position position="1"/>
    </location>
</feature>
<dbReference type="EMBL" id="KQ982753">
    <property type="protein sequence ID" value="KYQ51219.1"/>
    <property type="molecule type" value="Genomic_DNA"/>
</dbReference>
<feature type="region of interest" description="Disordered" evidence="1">
    <location>
        <begin position="163"/>
        <end position="206"/>
    </location>
</feature>
<dbReference type="AlphaFoldDB" id="A0A151WTI9"/>
<accession>A0A151WTI9</accession>
<dbReference type="InterPro" id="IPR011989">
    <property type="entry name" value="ARM-like"/>
</dbReference>
<keyword evidence="4" id="KW-1185">Reference proteome</keyword>
<feature type="compositionally biased region" description="Basic and acidic residues" evidence="1">
    <location>
        <begin position="191"/>
        <end position="206"/>
    </location>
</feature>
<evidence type="ECO:0000313" key="4">
    <source>
        <dbReference type="Proteomes" id="UP000075809"/>
    </source>
</evidence>
<feature type="domain" description="FHOD1 N-terminal GTPase-binding" evidence="2">
    <location>
        <begin position="127"/>
        <end position="164"/>
    </location>
</feature>
<dbReference type="Proteomes" id="UP000075809">
    <property type="component" value="Unassembled WGS sequence"/>
</dbReference>
<dbReference type="Gene3D" id="1.25.10.10">
    <property type="entry name" value="Leucine-rich Repeat Variant"/>
    <property type="match status" value="1"/>
</dbReference>
<evidence type="ECO:0000259" key="2">
    <source>
        <dbReference type="Pfam" id="PF18382"/>
    </source>
</evidence>
<gene>
    <name evidence="3" type="ORF">ALC60_09684</name>
</gene>
<proteinExistence type="predicted"/>
<dbReference type="STRING" id="64791.A0A151WTI9"/>
<sequence>QKKGVILDLMDRVFWLSHPEFQEKNLNLVIKILIENPINFILKTISERIKLLINKTNSCTTNNKSDKMKWFTIPYVQGILEKFKNFINDIEQRVSFFNLNKSNKFIKVHKDPSSNEEKRNIVYKINCKLDDTALQLYKGGDYGAYLDLEASINEQQEEFEGFHEGESMGQHESGGRSDRSRQTGRATGQQEEERRQADRMTEKEKTRCSLSVTGQSFFRVLTVRFLAASLAIDRNRNAIQRGTACSRMISLRATRPGSLRPPHCGREFCPVCR</sequence>